<dbReference type="EMBL" id="QEQK01000016">
    <property type="protein sequence ID" value="PWN54887.1"/>
    <property type="molecule type" value="Genomic_DNA"/>
</dbReference>
<protein>
    <submittedName>
        <fullName evidence="3">Uncharacterized protein</fullName>
    </submittedName>
</protein>
<sequence>MKQFKSCALSLGLAILATGCDNASIDIDADSPAPMATTLGGAASLGVVTDADVNFYQADGTTLIGTGSTGADGAVNVTVTSSYAGPVVVEVLGDDIDAMYFDEAAGTLRPFPAGARLRALAPAPGSSIAVTTLTELAYQTAVNDGLFPLTVTEVNAANEAIRAALAPGLSSITSLPTPVGATTAAGSLTNTDAGRYALYLAALATVAASEPSPALAVLSALVADAADGAIDASVANAPYSDFLSDMAAALTTAANTYANADLQANASQLAPASTQVSTSGGGGGNAGPNGTTAPGTVNAGLVSQYTLTATENQSGSPYADGDMVMVIVSDTTLQIGEGPVLTDPFVREIGGSPQTSEIIWLDTAANLEYALSDNATGAFNEINIGDASNPLSQGIPSFLGQLVDQSSGGGEGPAGIELVTALAGTYAVDTVLDGTHTRGTVVIDENGAVDYDDGIQFGPSDYQAVFDRIDCCMRVGIQMVVQGDGNQPTYDLYLDGDGNLERVRFLTDGLDSPGSEVAVSLQGAESNDPEVGNNGPAALVNNGVTGIVDGVEYTSPDDIVLMDNGNTFYLQATGPSSQWRLTVTKAAGTYECADDASAADAVKLQHLQGAGTGPDAGVGSQDGQCTIKVVQAGPIVEGYFTGSLIANDNVTQLPVTDGYFYYDPATPNASGNPSDDAALAMGETGVSGRVDGIRTTIVSASPYNDMGNGYFGLAVTDTQGPDNATRRWTMRAPLEVGTHACRFAGNDEPVNTEISLNDGVDFFAVSGDTGCEITVTSISGGLLEATFSGTAAVFRDNRLESVAIESGVVRLSAP</sequence>
<name>A0A383XQI3_9GAMM</name>
<feature type="region of interest" description="Disordered" evidence="1">
    <location>
        <begin position="271"/>
        <end position="297"/>
    </location>
</feature>
<dbReference type="OrthoDB" id="6223341at2"/>
<keyword evidence="2" id="KW-0732">Signal</keyword>
<keyword evidence="4" id="KW-1185">Reference proteome</keyword>
<comment type="caution">
    <text evidence="3">The sequence shown here is derived from an EMBL/GenBank/DDBJ whole genome shotgun (WGS) entry which is preliminary data.</text>
</comment>
<gene>
    <name evidence="3" type="ORF">DEH80_14935</name>
</gene>
<proteinExistence type="predicted"/>
<dbReference type="Proteomes" id="UP000251800">
    <property type="component" value="Unassembled WGS sequence"/>
</dbReference>
<feature type="chain" id="PRO_5016847344" evidence="2">
    <location>
        <begin position="24"/>
        <end position="814"/>
    </location>
</feature>
<accession>A0A383XQI3</accession>
<reference evidence="3 4" key="1">
    <citation type="submission" date="2018-05" db="EMBL/GenBank/DDBJ databases">
        <title>Abyssibacter profundi OUC007T gen. nov., sp. nov, a marine bacterium isolated from seawater of the Mariana Trench.</title>
        <authorList>
            <person name="Zhou S."/>
        </authorList>
    </citation>
    <scope>NUCLEOTIDE SEQUENCE [LARGE SCALE GENOMIC DNA]</scope>
    <source>
        <strain evidence="3 4">OUC007</strain>
    </source>
</reference>
<organism evidence="3 4">
    <name type="scientific">Abyssibacter profundi</name>
    <dbReference type="NCBI Taxonomy" id="2182787"/>
    <lineage>
        <taxon>Bacteria</taxon>
        <taxon>Pseudomonadati</taxon>
        <taxon>Pseudomonadota</taxon>
        <taxon>Gammaproteobacteria</taxon>
        <taxon>Chromatiales</taxon>
        <taxon>Oceanococcaceae</taxon>
        <taxon>Abyssibacter</taxon>
    </lineage>
</organism>
<dbReference type="AlphaFoldDB" id="A0A383XQI3"/>
<dbReference type="RefSeq" id="WP_109721321.1">
    <property type="nucleotide sequence ID" value="NZ_QEQK01000016.1"/>
</dbReference>
<feature type="signal peptide" evidence="2">
    <location>
        <begin position="1"/>
        <end position="23"/>
    </location>
</feature>
<evidence type="ECO:0000313" key="3">
    <source>
        <dbReference type="EMBL" id="PWN54887.1"/>
    </source>
</evidence>
<evidence type="ECO:0000256" key="2">
    <source>
        <dbReference type="SAM" id="SignalP"/>
    </source>
</evidence>
<evidence type="ECO:0000256" key="1">
    <source>
        <dbReference type="SAM" id="MobiDB-lite"/>
    </source>
</evidence>
<evidence type="ECO:0000313" key="4">
    <source>
        <dbReference type="Proteomes" id="UP000251800"/>
    </source>
</evidence>
<dbReference type="PROSITE" id="PS51257">
    <property type="entry name" value="PROKAR_LIPOPROTEIN"/>
    <property type="match status" value="1"/>
</dbReference>